<comment type="caution">
    <text evidence="5">The sequence shown here is derived from an EMBL/GenBank/DDBJ whole genome shotgun (WGS) entry which is preliminary data.</text>
</comment>
<dbReference type="AlphaFoldDB" id="A0A060QJZ4"/>
<evidence type="ECO:0000256" key="1">
    <source>
        <dbReference type="PROSITE-ProRule" id="PRU00473"/>
    </source>
</evidence>
<feature type="coiled-coil region" evidence="2">
    <location>
        <begin position="56"/>
        <end position="160"/>
    </location>
</feature>
<dbReference type="CDD" id="cd07185">
    <property type="entry name" value="OmpA_C-like"/>
    <property type="match status" value="1"/>
</dbReference>
<evidence type="ECO:0000256" key="2">
    <source>
        <dbReference type="SAM" id="Coils"/>
    </source>
</evidence>
<dbReference type="PANTHER" id="PTHR30329">
    <property type="entry name" value="STATOR ELEMENT OF FLAGELLAR MOTOR COMPLEX"/>
    <property type="match status" value="1"/>
</dbReference>
<proteinExistence type="predicted"/>
<dbReference type="Gene3D" id="1.10.287.1490">
    <property type="match status" value="1"/>
</dbReference>
<keyword evidence="1 3" id="KW-0472">Membrane</keyword>
<feature type="domain" description="OmpA-like" evidence="4">
    <location>
        <begin position="210"/>
        <end position="335"/>
    </location>
</feature>
<reference evidence="5 6" key="1">
    <citation type="journal article" date="2014" name="Genome Biol. Evol.">
        <title>Acetic acid bacteria genomes reveal functional traits for adaptation to life in insect guts.</title>
        <authorList>
            <person name="Chouaia B."/>
            <person name="Gaiarsa S."/>
            <person name="Crotti E."/>
            <person name="Comandatore F."/>
            <person name="Degli Esposti M."/>
            <person name="Ricci I."/>
            <person name="Alma A."/>
            <person name="Favia G."/>
            <person name="Bandi C."/>
            <person name="Daffonchio D."/>
        </authorList>
    </citation>
    <scope>NUCLEOTIDE SEQUENCE [LARGE SCALE GENOMIC DNA]</scope>
    <source>
        <strain evidence="5 6">SF2.1</strain>
    </source>
</reference>
<evidence type="ECO:0000313" key="5">
    <source>
        <dbReference type="EMBL" id="CDG39132.1"/>
    </source>
</evidence>
<name>A0A060QJZ4_9PROT</name>
<keyword evidence="5" id="KW-0969">Cilium</keyword>
<dbReference type="PANTHER" id="PTHR30329:SF21">
    <property type="entry name" value="LIPOPROTEIN YIAD-RELATED"/>
    <property type="match status" value="1"/>
</dbReference>
<feature type="transmembrane region" description="Helical" evidence="3">
    <location>
        <begin position="20"/>
        <end position="41"/>
    </location>
</feature>
<organism evidence="5 6">
    <name type="scientific">Asaia bogorensis</name>
    <dbReference type="NCBI Taxonomy" id="91915"/>
    <lineage>
        <taxon>Bacteria</taxon>
        <taxon>Pseudomonadati</taxon>
        <taxon>Pseudomonadota</taxon>
        <taxon>Alphaproteobacteria</taxon>
        <taxon>Acetobacterales</taxon>
        <taxon>Acetobacteraceae</taxon>
        <taxon>Asaia</taxon>
    </lineage>
</organism>
<keyword evidence="3" id="KW-1133">Transmembrane helix</keyword>
<dbReference type="Gene3D" id="3.30.1330.60">
    <property type="entry name" value="OmpA-like domain"/>
    <property type="match status" value="1"/>
</dbReference>
<dbReference type="InterPro" id="IPR036737">
    <property type="entry name" value="OmpA-like_sf"/>
</dbReference>
<protein>
    <submittedName>
        <fullName evidence="5">Flagellar motor rotation protein MotB</fullName>
    </submittedName>
</protein>
<reference evidence="5 6" key="2">
    <citation type="journal article" date="2014" name="PLoS ONE">
        <title>Evolution of mitochondria reconstructed from the energy metabolism of living bacteria.</title>
        <authorList>
            <person name="Degli Esposti M."/>
            <person name="Chouaia B."/>
            <person name="Comandatore F."/>
            <person name="Crotti E."/>
            <person name="Sassera D."/>
            <person name="Lievens P.M."/>
            <person name="Daffonchio D."/>
            <person name="Bandi C."/>
        </authorList>
    </citation>
    <scope>NUCLEOTIDE SEQUENCE [LARGE SCALE GENOMIC DNA]</scope>
    <source>
        <strain evidence="5 6">SF2.1</strain>
    </source>
</reference>
<dbReference type="Proteomes" id="UP000027583">
    <property type="component" value="Unassembled WGS sequence"/>
</dbReference>
<gene>
    <name evidence="5" type="ORF">ASAP_1087</name>
</gene>
<dbReference type="eggNOG" id="COG1360">
    <property type="taxonomic scope" value="Bacteria"/>
</dbReference>
<evidence type="ECO:0000256" key="3">
    <source>
        <dbReference type="SAM" id="Phobius"/>
    </source>
</evidence>
<dbReference type="PROSITE" id="PS51123">
    <property type="entry name" value="OMPA_2"/>
    <property type="match status" value="1"/>
</dbReference>
<dbReference type="Pfam" id="PF00691">
    <property type="entry name" value="OmpA"/>
    <property type="match status" value="1"/>
</dbReference>
<dbReference type="EMBL" id="CBLX010000008">
    <property type="protein sequence ID" value="CDG39132.1"/>
    <property type="molecule type" value="Genomic_DNA"/>
</dbReference>
<accession>A0A060QJZ4</accession>
<dbReference type="SUPFAM" id="SSF103088">
    <property type="entry name" value="OmpA-like"/>
    <property type="match status" value="1"/>
</dbReference>
<dbReference type="InterPro" id="IPR050330">
    <property type="entry name" value="Bact_OuterMem_StrucFunc"/>
</dbReference>
<keyword evidence="5" id="KW-0966">Cell projection</keyword>
<dbReference type="GO" id="GO:0016020">
    <property type="term" value="C:membrane"/>
    <property type="evidence" value="ECO:0007669"/>
    <property type="project" value="UniProtKB-UniRule"/>
</dbReference>
<evidence type="ECO:0000259" key="4">
    <source>
        <dbReference type="PROSITE" id="PS51123"/>
    </source>
</evidence>
<keyword evidence="3" id="KW-0812">Transmembrane</keyword>
<dbReference type="InterPro" id="IPR006665">
    <property type="entry name" value="OmpA-like"/>
</dbReference>
<dbReference type="NCBIfam" id="NF006543">
    <property type="entry name" value="PRK09039.1-2"/>
    <property type="match status" value="1"/>
</dbReference>
<sequence length="335" mass="36897">MARRSRRSSHGGELNAWPGYVDALSTLLMVVTFVLLVFVLGQQFLSVALSKRTHSLDALRQQLAALQQTLSMTEAKNTQLSSMVASLTTDRDSANRQADVLTQQLATLNGTIAEKEQALAAAGQATQSDQATIAELKSQLEQLNQQLLAIGQALDIAKKDVTARDQQITDLGNKLNVALADKVNQLKRYRSEFFGRLRDVLKNQKGVEIVGDRFVFQSSILFPQGSADLTPEGEKEIAALAHTFKQVSSQIPADIPWILRVDGHADKQPIHTAFPSNWELSSARAITVVKVLIREGVDPHHLAATGFSDYQPLDQGNTAAAYTRNRRIEFRLTDR</sequence>
<evidence type="ECO:0000313" key="6">
    <source>
        <dbReference type="Proteomes" id="UP000027583"/>
    </source>
</evidence>
<keyword evidence="5" id="KW-0282">Flagellum</keyword>
<keyword evidence="2" id="KW-0175">Coiled coil</keyword>
<dbReference type="RefSeq" id="WP_023979823.1">
    <property type="nucleotide sequence ID" value="NZ_CBLX010000008.1"/>
</dbReference>